<organism evidence="2 3">
    <name type="scientific">Ligilactobacillus ruminis</name>
    <dbReference type="NCBI Taxonomy" id="1623"/>
    <lineage>
        <taxon>Bacteria</taxon>
        <taxon>Bacillati</taxon>
        <taxon>Bacillota</taxon>
        <taxon>Bacilli</taxon>
        <taxon>Lactobacillales</taxon>
        <taxon>Lactobacillaceae</taxon>
        <taxon>Ligilactobacillus</taxon>
    </lineage>
</organism>
<comment type="caution">
    <text evidence="2">The sequence shown here is derived from an EMBL/GenBank/DDBJ whole genome shotgun (WGS) entry which is preliminary data.</text>
</comment>
<keyword evidence="2" id="KW-0645">Protease</keyword>
<dbReference type="GO" id="GO:0008233">
    <property type="term" value="F:peptidase activity"/>
    <property type="evidence" value="ECO:0007669"/>
    <property type="project" value="UniProtKB-KW"/>
</dbReference>
<accession>A0A837IRK7</accession>
<sequence length="97" mass="11259">MNRENQVARTEEHAENQRSDQEVVAFGYFFHNVISLIIQIRYFEILAKMSFFEVKKIPPDKNLKGRLSVLPPLFQQAIADLNSPRAAFFDKCNTLTL</sequence>
<name>A0A837IRK7_9LACO</name>
<gene>
    <name evidence="2" type="ORF">LRB_1223</name>
</gene>
<dbReference type="AlphaFoldDB" id="A0A837IRK7"/>
<evidence type="ECO:0000313" key="3">
    <source>
        <dbReference type="Proteomes" id="UP000035618"/>
    </source>
</evidence>
<dbReference type="EMBL" id="JHAJ01000066">
    <property type="protein sequence ID" value="KLA46396.1"/>
    <property type="molecule type" value="Genomic_DNA"/>
</dbReference>
<feature type="transmembrane region" description="Helical" evidence="1">
    <location>
        <begin position="23"/>
        <end position="43"/>
    </location>
</feature>
<evidence type="ECO:0000313" key="2">
    <source>
        <dbReference type="EMBL" id="KLA46396.1"/>
    </source>
</evidence>
<keyword evidence="2" id="KW-0378">Hydrolase</keyword>
<proteinExistence type="predicted"/>
<evidence type="ECO:0000256" key="1">
    <source>
        <dbReference type="SAM" id="Phobius"/>
    </source>
</evidence>
<dbReference type="GO" id="GO:0006508">
    <property type="term" value="P:proteolysis"/>
    <property type="evidence" value="ECO:0007669"/>
    <property type="project" value="UniProtKB-KW"/>
</dbReference>
<protein>
    <submittedName>
        <fullName evidence="2">ATP-dependent serine protease</fullName>
    </submittedName>
</protein>
<keyword evidence="1" id="KW-0812">Transmembrane</keyword>
<reference evidence="2 3" key="1">
    <citation type="journal article" date="2015" name="BMC Microbiol.">
        <title>Lactobacillus ruminis strains cluster according to their mammalian gut source.</title>
        <authorList>
            <person name="O' Donnell M.M."/>
            <person name="Harris H.M."/>
            <person name="Lynch D.B."/>
            <person name="Ross R.P."/>
            <person name="O'Toole P.W."/>
        </authorList>
    </citation>
    <scope>NUCLEOTIDE SEQUENCE [LARGE SCALE GENOMIC DNA]</scope>
    <source>
        <strain evidence="2 3">ATCC 27780</strain>
    </source>
</reference>
<keyword evidence="1" id="KW-0472">Membrane</keyword>
<keyword evidence="1" id="KW-1133">Transmembrane helix</keyword>
<dbReference type="Proteomes" id="UP000035618">
    <property type="component" value="Unassembled WGS sequence"/>
</dbReference>